<comment type="caution">
    <text evidence="2">The sequence shown here is derived from an EMBL/GenBank/DDBJ whole genome shotgun (WGS) entry which is preliminary data.</text>
</comment>
<evidence type="ECO:0000256" key="1">
    <source>
        <dbReference type="SAM" id="MobiDB-lite"/>
    </source>
</evidence>
<dbReference type="InParanoid" id="A0A409YYZ3"/>
<feature type="compositionally biased region" description="Low complexity" evidence="1">
    <location>
        <begin position="639"/>
        <end position="656"/>
    </location>
</feature>
<sequence length="772" mass="83283">MSPDGSIDSKAIMNAVSLPLLQTSFTNSKSQSSSSPPTTKSTWHTIRPWTPALSLVVREITSVSATFILGSTLHINGQPNAQIDPSLASLALEAAATPDEEDDLESATKEQDQSQLEEQNSLLVKPQVISREDSSSSSSRTLAKDTARRRRKPTNSVVADALSKGLSVTVNGAAWPRAFIRINEELDEAVIIIYALMPGRQYDIELELAPGVHAPSLHRQVTTTEDDSDEDSTETHTDPESPSLENSTASSSDPLSTPSTSPSRTAPGTPPMPTGTVAAAVAPPITLEERLAQLQHTLSMVNAERETLLASLKSARRDSQKADSALRSEIDTLKRASEKNAAAELRGKQKVLALQEAVKRTRNSIQETRDMVKGVEEGLPELNQQREKMEKEYEATKAEATRARKEREEKEEKERKDMESLKTELGALNHKLERLTGKREKLEKSVIPELEEKLKDVEKEIADEERDLQLWIEREEQRSKVKATLFGETSPSNASFVPVQRPRTLDAPGTMGRLAPGPISRPSLADGSNGPQSAPLWSPLQRQVQAHIPVQHNPRSPSLPVHGSSPVLLTSQAQRQSSLRSNGSLPGLNPSLNNSNSSFTSSISTPGMLPPGLTNGLTSSPTSTSTNSSPVSAHQHANTSTTSISSTSATGSTLSSRAPVFEPSSKIVNGTSHPHFLSAHTSNTTFSPQLHQNVINTSPTATHPLPAPIQRPQTLSTKPSTALGAPGLVPMRSPHAQTSGVQGQNQVTVQHTGVPVHSQRPHPHAPQQGRER</sequence>
<proteinExistence type="predicted"/>
<feature type="region of interest" description="Disordered" evidence="1">
    <location>
        <begin position="377"/>
        <end position="428"/>
    </location>
</feature>
<feature type="compositionally biased region" description="Polar residues" evidence="1">
    <location>
        <begin position="571"/>
        <end position="580"/>
    </location>
</feature>
<accession>A0A409YYZ3</accession>
<feature type="region of interest" description="Disordered" evidence="1">
    <location>
        <begin position="696"/>
        <end position="772"/>
    </location>
</feature>
<dbReference type="Proteomes" id="UP000284842">
    <property type="component" value="Unassembled WGS sequence"/>
</dbReference>
<name>A0A409YYZ3_9AGAR</name>
<evidence type="ECO:0000313" key="2">
    <source>
        <dbReference type="EMBL" id="PPR08244.1"/>
    </source>
</evidence>
<organism evidence="2 3">
    <name type="scientific">Panaeolus cyanescens</name>
    <dbReference type="NCBI Taxonomy" id="181874"/>
    <lineage>
        <taxon>Eukaryota</taxon>
        <taxon>Fungi</taxon>
        <taxon>Dikarya</taxon>
        <taxon>Basidiomycota</taxon>
        <taxon>Agaricomycotina</taxon>
        <taxon>Agaricomycetes</taxon>
        <taxon>Agaricomycetidae</taxon>
        <taxon>Agaricales</taxon>
        <taxon>Agaricineae</taxon>
        <taxon>Galeropsidaceae</taxon>
        <taxon>Panaeolus</taxon>
    </lineage>
</organism>
<dbReference type="AlphaFoldDB" id="A0A409YYZ3"/>
<dbReference type="OrthoDB" id="2596255at2759"/>
<feature type="region of interest" description="Disordered" evidence="1">
    <location>
        <begin position="96"/>
        <end position="156"/>
    </location>
</feature>
<feature type="region of interest" description="Disordered" evidence="1">
    <location>
        <begin position="483"/>
        <end position="536"/>
    </location>
</feature>
<feature type="region of interest" description="Disordered" evidence="1">
    <location>
        <begin position="25"/>
        <end position="44"/>
    </location>
</feature>
<feature type="compositionally biased region" description="Low complexity" evidence="1">
    <location>
        <begin position="25"/>
        <end position="42"/>
    </location>
</feature>
<feature type="compositionally biased region" description="Polar residues" evidence="1">
    <location>
        <begin position="735"/>
        <end position="751"/>
    </location>
</feature>
<protein>
    <submittedName>
        <fullName evidence="2">Uncharacterized protein</fullName>
    </submittedName>
</protein>
<feature type="region of interest" description="Disordered" evidence="1">
    <location>
        <begin position="571"/>
        <end position="658"/>
    </location>
</feature>
<feature type="compositionally biased region" description="Low complexity" evidence="1">
    <location>
        <begin position="247"/>
        <end position="267"/>
    </location>
</feature>
<reference evidence="2 3" key="1">
    <citation type="journal article" date="2018" name="Evol. Lett.">
        <title>Horizontal gene cluster transfer increased hallucinogenic mushroom diversity.</title>
        <authorList>
            <person name="Reynolds H.T."/>
            <person name="Vijayakumar V."/>
            <person name="Gluck-Thaler E."/>
            <person name="Korotkin H.B."/>
            <person name="Matheny P.B."/>
            <person name="Slot J.C."/>
        </authorList>
    </citation>
    <scope>NUCLEOTIDE SEQUENCE [LARGE SCALE GENOMIC DNA]</scope>
    <source>
        <strain evidence="2 3">2629</strain>
    </source>
</reference>
<feature type="region of interest" description="Disordered" evidence="1">
    <location>
        <begin position="215"/>
        <end position="277"/>
    </location>
</feature>
<feature type="compositionally biased region" description="Basic and acidic residues" evidence="1">
    <location>
        <begin position="384"/>
        <end position="422"/>
    </location>
</feature>
<gene>
    <name evidence="2" type="ORF">CVT24_001286</name>
</gene>
<feature type="compositionally biased region" description="Low complexity" evidence="1">
    <location>
        <begin position="581"/>
        <end position="630"/>
    </location>
</feature>
<evidence type="ECO:0000313" key="3">
    <source>
        <dbReference type="Proteomes" id="UP000284842"/>
    </source>
</evidence>
<dbReference type="EMBL" id="NHTK01000064">
    <property type="protein sequence ID" value="PPR08244.1"/>
    <property type="molecule type" value="Genomic_DNA"/>
</dbReference>
<keyword evidence="3" id="KW-1185">Reference proteome</keyword>
<feature type="compositionally biased region" description="Polar residues" evidence="1">
    <location>
        <begin position="711"/>
        <end position="720"/>
    </location>
</feature>
<feature type="compositionally biased region" description="Polar residues" evidence="1">
    <location>
        <begin position="113"/>
        <end position="122"/>
    </location>
</feature>